<dbReference type="GeneID" id="109067456"/>
<dbReference type="KEGG" id="ccar:109067456"/>
<dbReference type="AlphaFoldDB" id="A0A9Q9XD92"/>
<sequence length="248" mass="28163">MLNGVRLNKYRCRRGSNSLEGLHSHLYKAIPSQRCGVMPFQVYLIAFAVQWNSCMESLRVAGGHGRQTWCMDPWQIQHLNQQAEVLFGKEHVLEPNFAAPMPYPAVYKDPDEEELLGVEYAMCQSTSFTAKDYYAQQVEEEQSREEEEMAEQSEDKLADEGVDMGAESEEDPMDTVSDKHVILTQSEQVEEEDSPALQDVLMTQSHLHLPGLEEVEALALLILELADNSDRHLVPADLQSWPKVLRIT</sequence>
<proteinExistence type="predicted"/>
<reference evidence="2" key="1">
    <citation type="submission" date="2025-08" db="UniProtKB">
        <authorList>
            <consortium name="RefSeq"/>
        </authorList>
    </citation>
    <scope>IDENTIFICATION</scope>
    <source>
        <tissue evidence="2">Muscle</tissue>
    </source>
</reference>
<accession>A0A9Q9XD92</accession>
<dbReference type="RefSeq" id="XP_042599641.1">
    <property type="nucleotide sequence ID" value="XM_042743707.1"/>
</dbReference>
<name>A0A9Q9XD92_CYPCA</name>
<feature type="compositionally biased region" description="Acidic residues" evidence="1">
    <location>
        <begin position="138"/>
        <end position="152"/>
    </location>
</feature>
<protein>
    <submittedName>
        <fullName evidence="2">Uncharacterized protein LOC109067456</fullName>
    </submittedName>
</protein>
<dbReference type="PANTHER" id="PTHR47773">
    <property type="entry name" value="SI:DKEY-9I5.2-RELATED"/>
    <property type="match status" value="1"/>
</dbReference>
<feature type="region of interest" description="Disordered" evidence="1">
    <location>
        <begin position="137"/>
        <end position="158"/>
    </location>
</feature>
<evidence type="ECO:0000313" key="2">
    <source>
        <dbReference type="RefSeq" id="XP_042599641.1"/>
    </source>
</evidence>
<dbReference type="Proteomes" id="UP001155660">
    <property type="component" value="Chromosome B18"/>
</dbReference>
<organism evidence="2">
    <name type="scientific">Cyprinus carpio</name>
    <name type="common">Common carp</name>
    <dbReference type="NCBI Taxonomy" id="7962"/>
    <lineage>
        <taxon>Eukaryota</taxon>
        <taxon>Metazoa</taxon>
        <taxon>Chordata</taxon>
        <taxon>Craniata</taxon>
        <taxon>Vertebrata</taxon>
        <taxon>Euteleostomi</taxon>
        <taxon>Actinopterygii</taxon>
        <taxon>Neopterygii</taxon>
        <taxon>Teleostei</taxon>
        <taxon>Ostariophysi</taxon>
        <taxon>Cypriniformes</taxon>
        <taxon>Cyprinidae</taxon>
        <taxon>Cyprininae</taxon>
        <taxon>Cyprinus</taxon>
    </lineage>
</organism>
<gene>
    <name evidence="2" type="primary">LOC109067456</name>
</gene>
<dbReference type="OrthoDB" id="10072098at2759"/>
<dbReference type="PANTHER" id="PTHR47773:SF1">
    <property type="entry name" value="C2H2-TYPE DOMAIN-CONTAINING PROTEIN"/>
    <property type="match status" value="1"/>
</dbReference>
<evidence type="ECO:0000256" key="1">
    <source>
        <dbReference type="SAM" id="MobiDB-lite"/>
    </source>
</evidence>